<evidence type="ECO:0008006" key="4">
    <source>
        <dbReference type="Google" id="ProtNLM"/>
    </source>
</evidence>
<sequence length="193" mass="21458">MPRLPSLAFRQSSKEAMKSMSSALERKGCTHISRAPPTPSHDHGYASRALQKTHRLQWNWRGFKNKKATLTQYMKTLSKKKLPGVIALQEPYDHAKLPAYVTHCPFSESTGRSVTICIFVRMGIAFVEHELDVVSDIDNALIEIIPSKGITAGLFVLNVYSILSKKSLAHNFDCLFREAMAKAASEPLLICGA</sequence>
<dbReference type="VEuPathDB" id="VectorBase:LOC119169625"/>
<proteinExistence type="predicted"/>
<evidence type="ECO:0000256" key="1">
    <source>
        <dbReference type="SAM" id="MobiDB-lite"/>
    </source>
</evidence>
<dbReference type="EMBL" id="JABSTU010003862">
    <property type="protein sequence ID" value="KAH7964545.1"/>
    <property type="molecule type" value="Genomic_DNA"/>
</dbReference>
<dbReference type="AlphaFoldDB" id="A0A9J6D0U6"/>
<comment type="caution">
    <text evidence="2">The sequence shown here is derived from an EMBL/GenBank/DDBJ whole genome shotgun (WGS) entry which is preliminary data.</text>
</comment>
<reference evidence="2" key="1">
    <citation type="journal article" date="2020" name="Cell">
        <title>Large-Scale Comparative Analyses of Tick Genomes Elucidate Their Genetic Diversity and Vector Capacities.</title>
        <authorList>
            <consortium name="Tick Genome and Microbiome Consortium (TIGMIC)"/>
            <person name="Jia N."/>
            <person name="Wang J."/>
            <person name="Shi W."/>
            <person name="Du L."/>
            <person name="Sun Y."/>
            <person name="Zhan W."/>
            <person name="Jiang J.F."/>
            <person name="Wang Q."/>
            <person name="Zhang B."/>
            <person name="Ji P."/>
            <person name="Bell-Sakyi L."/>
            <person name="Cui X.M."/>
            <person name="Yuan T.T."/>
            <person name="Jiang B.G."/>
            <person name="Yang W.F."/>
            <person name="Lam T.T."/>
            <person name="Chang Q.C."/>
            <person name="Ding S.J."/>
            <person name="Wang X.J."/>
            <person name="Zhu J.G."/>
            <person name="Ruan X.D."/>
            <person name="Zhao L."/>
            <person name="Wei J.T."/>
            <person name="Ye R.Z."/>
            <person name="Que T.C."/>
            <person name="Du C.H."/>
            <person name="Zhou Y.H."/>
            <person name="Cheng J.X."/>
            <person name="Dai P.F."/>
            <person name="Guo W.B."/>
            <person name="Han X.H."/>
            <person name="Huang E.J."/>
            <person name="Li L.F."/>
            <person name="Wei W."/>
            <person name="Gao Y.C."/>
            <person name="Liu J.Z."/>
            <person name="Shao H.Z."/>
            <person name="Wang X."/>
            <person name="Wang C.C."/>
            <person name="Yang T.C."/>
            <person name="Huo Q.B."/>
            <person name="Li W."/>
            <person name="Chen H.Y."/>
            <person name="Chen S.E."/>
            <person name="Zhou L.G."/>
            <person name="Ni X.B."/>
            <person name="Tian J.H."/>
            <person name="Sheng Y."/>
            <person name="Liu T."/>
            <person name="Pan Y.S."/>
            <person name="Xia L.Y."/>
            <person name="Li J."/>
            <person name="Zhao F."/>
            <person name="Cao W.C."/>
        </authorList>
    </citation>
    <scope>NUCLEOTIDE SEQUENCE</scope>
    <source>
        <strain evidence="2">Rmic-2018</strain>
    </source>
</reference>
<accession>A0A9J6D0U6</accession>
<evidence type="ECO:0000313" key="2">
    <source>
        <dbReference type="EMBL" id="KAH7964545.1"/>
    </source>
</evidence>
<keyword evidence="3" id="KW-1185">Reference proteome</keyword>
<dbReference type="Proteomes" id="UP000821866">
    <property type="component" value="Unassembled WGS sequence"/>
</dbReference>
<gene>
    <name evidence="2" type="ORF">HPB51_027217</name>
</gene>
<organism evidence="2 3">
    <name type="scientific">Rhipicephalus microplus</name>
    <name type="common">Cattle tick</name>
    <name type="synonym">Boophilus microplus</name>
    <dbReference type="NCBI Taxonomy" id="6941"/>
    <lineage>
        <taxon>Eukaryota</taxon>
        <taxon>Metazoa</taxon>
        <taxon>Ecdysozoa</taxon>
        <taxon>Arthropoda</taxon>
        <taxon>Chelicerata</taxon>
        <taxon>Arachnida</taxon>
        <taxon>Acari</taxon>
        <taxon>Parasitiformes</taxon>
        <taxon>Ixodida</taxon>
        <taxon>Ixodoidea</taxon>
        <taxon>Ixodidae</taxon>
        <taxon>Rhipicephalinae</taxon>
        <taxon>Rhipicephalus</taxon>
        <taxon>Boophilus</taxon>
    </lineage>
</organism>
<protein>
    <recommendedName>
        <fullName evidence="4">Tick transposon</fullName>
    </recommendedName>
</protein>
<reference evidence="2" key="2">
    <citation type="submission" date="2021-09" db="EMBL/GenBank/DDBJ databases">
        <authorList>
            <person name="Jia N."/>
            <person name="Wang J."/>
            <person name="Shi W."/>
            <person name="Du L."/>
            <person name="Sun Y."/>
            <person name="Zhan W."/>
            <person name="Jiang J."/>
            <person name="Wang Q."/>
            <person name="Zhang B."/>
            <person name="Ji P."/>
            <person name="Sakyi L.B."/>
            <person name="Cui X."/>
            <person name="Yuan T."/>
            <person name="Jiang B."/>
            <person name="Yang W."/>
            <person name="Lam T.T.-Y."/>
            <person name="Chang Q."/>
            <person name="Ding S."/>
            <person name="Wang X."/>
            <person name="Zhu J."/>
            <person name="Ruan X."/>
            <person name="Zhao L."/>
            <person name="Wei J."/>
            <person name="Que T."/>
            <person name="Du C."/>
            <person name="Cheng J."/>
            <person name="Dai P."/>
            <person name="Han X."/>
            <person name="Huang E."/>
            <person name="Gao Y."/>
            <person name="Liu J."/>
            <person name="Shao H."/>
            <person name="Ye R."/>
            <person name="Li L."/>
            <person name="Wei W."/>
            <person name="Wang X."/>
            <person name="Wang C."/>
            <person name="Huo Q."/>
            <person name="Li W."/>
            <person name="Guo W."/>
            <person name="Chen H."/>
            <person name="Chen S."/>
            <person name="Zhou L."/>
            <person name="Zhou L."/>
            <person name="Ni X."/>
            <person name="Tian J."/>
            <person name="Zhou Y."/>
            <person name="Sheng Y."/>
            <person name="Liu T."/>
            <person name="Pan Y."/>
            <person name="Xia L."/>
            <person name="Li J."/>
            <person name="Zhao F."/>
            <person name="Cao W."/>
        </authorList>
    </citation>
    <scope>NUCLEOTIDE SEQUENCE</scope>
    <source>
        <strain evidence="2">Rmic-2018</strain>
        <tissue evidence="2">Larvae</tissue>
    </source>
</reference>
<dbReference type="Gene3D" id="3.60.10.10">
    <property type="entry name" value="Endonuclease/exonuclease/phosphatase"/>
    <property type="match status" value="1"/>
</dbReference>
<feature type="region of interest" description="Disordered" evidence="1">
    <location>
        <begin position="1"/>
        <end position="26"/>
    </location>
</feature>
<evidence type="ECO:0000313" key="3">
    <source>
        <dbReference type="Proteomes" id="UP000821866"/>
    </source>
</evidence>
<dbReference type="SUPFAM" id="SSF56219">
    <property type="entry name" value="DNase I-like"/>
    <property type="match status" value="1"/>
</dbReference>
<dbReference type="InterPro" id="IPR036691">
    <property type="entry name" value="Endo/exonu/phosph_ase_sf"/>
</dbReference>
<name>A0A9J6D0U6_RHIMP</name>